<reference evidence="1" key="1">
    <citation type="submission" date="2023-05" db="EMBL/GenBank/DDBJ databases">
        <title>Comparative genomics of Bacillaceae isolates and their secondary metabolite potential.</title>
        <authorList>
            <person name="Song L."/>
            <person name="Nielsen L.J."/>
            <person name="Mohite O."/>
            <person name="Xu X."/>
            <person name="Weber T."/>
            <person name="Kovacs A.T."/>
        </authorList>
    </citation>
    <scope>NUCLEOTIDE SEQUENCE</scope>
    <source>
        <strain evidence="1">XLM17</strain>
    </source>
</reference>
<dbReference type="Proteomes" id="UP001178288">
    <property type="component" value="Chromosome"/>
</dbReference>
<dbReference type="AlphaFoldDB" id="A0AA95MR79"/>
<name>A0AA95MR79_9BACI</name>
<evidence type="ECO:0000313" key="2">
    <source>
        <dbReference type="Proteomes" id="UP001178288"/>
    </source>
</evidence>
<keyword evidence="2" id="KW-1185">Reference proteome</keyword>
<accession>A0AA95MR79</accession>
<dbReference type="RefSeq" id="WP_066085622.1">
    <property type="nucleotide sequence ID" value="NZ_CP126114.1"/>
</dbReference>
<dbReference type="KEGG" id="nnv:QNH39_10335"/>
<protein>
    <submittedName>
        <fullName evidence="1">Uncharacterized protein</fullName>
    </submittedName>
</protein>
<evidence type="ECO:0000313" key="1">
    <source>
        <dbReference type="EMBL" id="WHY88205.1"/>
    </source>
</evidence>
<gene>
    <name evidence="1" type="ORF">QNH39_10335</name>
</gene>
<organism evidence="1 2">
    <name type="scientific">Neobacillus novalis</name>
    <dbReference type="NCBI Taxonomy" id="220687"/>
    <lineage>
        <taxon>Bacteria</taxon>
        <taxon>Bacillati</taxon>
        <taxon>Bacillota</taxon>
        <taxon>Bacilli</taxon>
        <taxon>Bacillales</taxon>
        <taxon>Bacillaceae</taxon>
        <taxon>Neobacillus</taxon>
    </lineage>
</organism>
<dbReference type="EMBL" id="CP126114">
    <property type="protein sequence ID" value="WHY88205.1"/>
    <property type="molecule type" value="Genomic_DNA"/>
</dbReference>
<proteinExistence type="predicted"/>
<sequence length="370" mass="43313">MNKFSERLTRDEKEKLLVSAQPLFKFLGKFYQQNQDLLNKTGQWEAITGLSLEEMDELELWEVIQLVREKMTPREIELLDSIIPQKYIMPNNKLANELPKGSIGFNEEVNINVNRKKQILTKVILNYNDENIQIQDKDKRFTAYDRCVHNAVCSIYEAGNKNFTPSQVYRCMNGSDDSQYVSPQALDVVIASLDKSMRTFVHLDYTNEARLYIKDPGIKKWVEESYVLSAKKVMVKAGGHEVIAYKFLGKPLLYEYAQISKQVVTVPIKLLKTKDDKGTTWSTKDTILIREYLLRRIETMKKSKGKKQSNKILLEKVYYEIGHLMPTKEKAFKIRNTADKLLKKFRNDRYIKGYNFYKENKSFKGIEVFY</sequence>